<dbReference type="GO" id="GO:0019867">
    <property type="term" value="C:outer membrane"/>
    <property type="evidence" value="ECO:0007669"/>
    <property type="project" value="InterPro"/>
</dbReference>
<sequence length="891" mass="92966" precursor="true">MAQRATPPFKLKKLLYATTAGVIGAGCIVSNASAATFYTADASNSTTSTVGLSASTLGNGVLSNPSALTTGSNVFKYSAIIFTATSSGSFTFGQTYAPSDTVMILYNGVYDPSSPGTGAIVGNDDTSQATHRTTLGDPSLTTMCGTTNYCPQITFSVTAGITYTLFVSGYSISASNNLTLPFQFYSTGDVLFGGYTGRSPIDLMQPNYLGSELGVTVDPIFVGGTLKMDLVNGIYTDDFTLSNIASSNIDQNGNNSVFTGIFSDAVSGTPGVITIDNTGTGGSVRFEGINTYTGSTTLKGGTLVVSQDANLGDPTASLIFDGGALQTVASFSSARDVTLNSTGTVIVDAGTTFDLSGVVSGTGSWSKNGAGTLVLNADNIYTGTTTIDAGTLMVGDSSHPTAALSGGGSVIVNAGGTLGGYGSITADVNNSGIVAPGSAANVLSGTTGSLTIHGNYIGNNGALHLNGALGDDVSSVTDKLVIDGNASGTTYVTVSNVGGLGGQTLEGFEIIDVSGTSTDSAFVQGGRIVAGAYEYSLMKGNVSGLDPESWYLTSEYIITDQGGNKTQTGVYMMRPEGGTYSANLAAANNMFNMRLHDRLGEPQFADSLSAQDKVSSLWIRYDYGHNRSGDSSGQLTNKSDRSVVQVGGDIAQWSSNGSDRFHLGVMGGYGRVNIDTDSSLTGYRSSGKVDGYSLGVYGTWYANQEDKSGLYVDGWILWNDVNAKVNGSGLAEESYDIKGVTASLEAGYSFQIGQMNEEYGVWIQPQAQVTWMGAKADDHMEHNGTWVTSNRNNVQTRLGARGYLSNINSQASQNVVQPYLELNWIHNTKSYHVNMGGTEVSQDGAKDVGEVRIGMEANISRNTTLWFNVGHQMGSNSYRDTAAQFGLKYSF</sequence>
<dbReference type="NCBIfam" id="TIGR01414">
    <property type="entry name" value="autotrans_barl"/>
    <property type="match status" value="1"/>
</dbReference>
<dbReference type="CDD" id="cd01344">
    <property type="entry name" value="PL2_Passenger_AT"/>
    <property type="match status" value="1"/>
</dbReference>
<proteinExistence type="predicted"/>
<protein>
    <submittedName>
        <fullName evidence="4">Outer membrane protein IcsA autotransporter</fullName>
    </submittedName>
</protein>
<dbReference type="InterPro" id="IPR005546">
    <property type="entry name" value="Autotransporte_beta"/>
</dbReference>
<reference evidence="4 5" key="1">
    <citation type="submission" date="2018-01" db="EMBL/GenBank/DDBJ databases">
        <title>Saezia sanguinis gen. nov., sp. nov., in the order Burkholderiales isolated from human blood.</title>
        <authorList>
            <person name="Medina-Pascual M.J."/>
            <person name="Valdezate S."/>
            <person name="Monzon S."/>
            <person name="Cuesta I."/>
            <person name="Carrasco G."/>
            <person name="Villalon P."/>
            <person name="Saez-Nieto J.A."/>
        </authorList>
    </citation>
    <scope>NUCLEOTIDE SEQUENCE [LARGE SCALE GENOMIC DNA]</scope>
    <source>
        <strain evidence="4 5">CNM695-12</strain>
    </source>
</reference>
<feature type="domain" description="Autotransporter" evidence="3">
    <location>
        <begin position="610"/>
        <end position="891"/>
    </location>
</feature>
<keyword evidence="1 2" id="KW-0732">Signal</keyword>
<dbReference type="Pfam" id="PF12951">
    <property type="entry name" value="PATR"/>
    <property type="match status" value="2"/>
</dbReference>
<evidence type="ECO:0000259" key="3">
    <source>
        <dbReference type="PROSITE" id="PS51208"/>
    </source>
</evidence>
<dbReference type="InterPro" id="IPR050909">
    <property type="entry name" value="Bact_Autotransporter_VF"/>
</dbReference>
<feature type="signal peptide" evidence="2">
    <location>
        <begin position="1"/>
        <end position="34"/>
    </location>
</feature>
<name>A0A433SH08_9BURK</name>
<dbReference type="Proteomes" id="UP000286947">
    <property type="component" value="Unassembled WGS sequence"/>
</dbReference>
<dbReference type="PANTHER" id="PTHR12338:SF5">
    <property type="entry name" value="ANTIGEN 43-RELATED"/>
    <property type="match status" value="1"/>
</dbReference>
<dbReference type="InterPro" id="IPR043990">
    <property type="entry name" value="AC_1"/>
</dbReference>
<dbReference type="NCBIfam" id="TIGR02601">
    <property type="entry name" value="autotrns_rpt"/>
    <property type="match status" value="2"/>
</dbReference>
<dbReference type="PROSITE" id="PS51257">
    <property type="entry name" value="PROKAR_LIPOPROTEIN"/>
    <property type="match status" value="1"/>
</dbReference>
<dbReference type="SMART" id="SM00869">
    <property type="entry name" value="Autotransporter"/>
    <property type="match status" value="1"/>
</dbReference>
<dbReference type="Gene3D" id="2.40.128.130">
    <property type="entry name" value="Autotransporter beta-domain"/>
    <property type="match status" value="1"/>
</dbReference>
<evidence type="ECO:0000313" key="5">
    <source>
        <dbReference type="Proteomes" id="UP000286947"/>
    </source>
</evidence>
<dbReference type="InterPro" id="IPR011050">
    <property type="entry name" value="Pectin_lyase_fold/virulence"/>
</dbReference>
<dbReference type="Pfam" id="PF03797">
    <property type="entry name" value="Autotransporter"/>
    <property type="match status" value="1"/>
</dbReference>
<dbReference type="SUPFAM" id="SSF51126">
    <property type="entry name" value="Pectin lyase-like"/>
    <property type="match status" value="1"/>
</dbReference>
<evidence type="ECO:0000256" key="1">
    <source>
        <dbReference type="ARBA" id="ARBA00022729"/>
    </source>
</evidence>
<accession>A0A433SH08</accession>
<evidence type="ECO:0000313" key="4">
    <source>
        <dbReference type="EMBL" id="RUS67944.1"/>
    </source>
</evidence>
<dbReference type="PROSITE" id="PS51208">
    <property type="entry name" value="AUTOTRANSPORTER"/>
    <property type="match status" value="1"/>
</dbReference>
<dbReference type="Gene3D" id="2.160.20.20">
    <property type="match status" value="1"/>
</dbReference>
<evidence type="ECO:0000256" key="2">
    <source>
        <dbReference type="SAM" id="SignalP"/>
    </source>
</evidence>
<keyword evidence="5" id="KW-1185">Reference proteome</keyword>
<feature type="chain" id="PRO_5018976528" evidence="2">
    <location>
        <begin position="35"/>
        <end position="891"/>
    </location>
</feature>
<organism evidence="4 5">
    <name type="scientific">Saezia sanguinis</name>
    <dbReference type="NCBI Taxonomy" id="1965230"/>
    <lineage>
        <taxon>Bacteria</taxon>
        <taxon>Pseudomonadati</taxon>
        <taxon>Pseudomonadota</taxon>
        <taxon>Betaproteobacteria</taxon>
        <taxon>Burkholderiales</taxon>
        <taxon>Saeziaceae</taxon>
        <taxon>Saezia</taxon>
    </lineage>
</organism>
<dbReference type="InterPro" id="IPR036709">
    <property type="entry name" value="Autotransporte_beta_dom_sf"/>
</dbReference>
<dbReference type="InterPro" id="IPR012332">
    <property type="entry name" value="Autotransporter_pectin_lyase_C"/>
</dbReference>
<dbReference type="EMBL" id="PQSP01000001">
    <property type="protein sequence ID" value="RUS67944.1"/>
    <property type="molecule type" value="Genomic_DNA"/>
</dbReference>
<dbReference type="Pfam" id="PF18883">
    <property type="entry name" value="AC_1"/>
    <property type="match status" value="1"/>
</dbReference>
<dbReference type="OrthoDB" id="8613300at2"/>
<comment type="caution">
    <text evidence="4">The sequence shown here is derived from an EMBL/GenBank/DDBJ whole genome shotgun (WGS) entry which is preliminary data.</text>
</comment>
<dbReference type="RefSeq" id="WP_126977742.1">
    <property type="nucleotide sequence ID" value="NZ_PQSP01000001.1"/>
</dbReference>
<dbReference type="InterPro" id="IPR006315">
    <property type="entry name" value="OM_autotransptr_brl_dom"/>
</dbReference>
<dbReference type="PANTHER" id="PTHR12338">
    <property type="entry name" value="AUTOTRANSPORTER"/>
    <property type="match status" value="1"/>
</dbReference>
<dbReference type="AlphaFoldDB" id="A0A433SH08"/>
<dbReference type="SUPFAM" id="SSF103515">
    <property type="entry name" value="Autotransporter"/>
    <property type="match status" value="1"/>
</dbReference>
<dbReference type="InterPro" id="IPR013425">
    <property type="entry name" value="Autotrns_rpt"/>
</dbReference>
<gene>
    <name evidence="4" type="primary">icsA_2</name>
    <name evidence="4" type="ORF">CUZ56_00426</name>
</gene>